<organism evidence="1 2">
    <name type="scientific">Eschrichtius robustus</name>
    <name type="common">California gray whale</name>
    <name type="synonym">Eschrichtius gibbosus</name>
    <dbReference type="NCBI Taxonomy" id="9764"/>
    <lineage>
        <taxon>Eukaryota</taxon>
        <taxon>Metazoa</taxon>
        <taxon>Chordata</taxon>
        <taxon>Craniata</taxon>
        <taxon>Vertebrata</taxon>
        <taxon>Euteleostomi</taxon>
        <taxon>Mammalia</taxon>
        <taxon>Eutheria</taxon>
        <taxon>Laurasiatheria</taxon>
        <taxon>Artiodactyla</taxon>
        <taxon>Whippomorpha</taxon>
        <taxon>Cetacea</taxon>
        <taxon>Mysticeti</taxon>
        <taxon>Eschrichtiidae</taxon>
        <taxon>Eschrichtius</taxon>
    </lineage>
</organism>
<keyword evidence="2" id="KW-1185">Reference proteome</keyword>
<evidence type="ECO:0000313" key="1">
    <source>
        <dbReference type="EMBL" id="KAJ8785219.1"/>
    </source>
</evidence>
<name>A0AB34H0L0_ESCRO</name>
<gene>
    <name evidence="1" type="ORF">J1605_007438</name>
</gene>
<reference evidence="1 2" key="1">
    <citation type="submission" date="2022-11" db="EMBL/GenBank/DDBJ databases">
        <title>Whole genome sequence of Eschrichtius robustus ER-17-0199.</title>
        <authorList>
            <person name="Bruniche-Olsen A."/>
            <person name="Black A.N."/>
            <person name="Fields C.J."/>
            <person name="Walden K."/>
            <person name="Dewoody J.A."/>
        </authorList>
    </citation>
    <scope>NUCLEOTIDE SEQUENCE [LARGE SCALE GENOMIC DNA]</scope>
    <source>
        <strain evidence="1">ER-17-0199</strain>
        <tissue evidence="1">Blubber</tissue>
    </source>
</reference>
<sequence length="83" mass="9406">MQASAGDHKLFSCLSKQITVKTFLIPMERSPQIHILRHFYMNKVQAEHILNSFCGLGKEFPSMESIADGSVAKKVDWPWQASL</sequence>
<accession>A0AB34H0L0</accession>
<dbReference type="EMBL" id="JAIQCJ010002025">
    <property type="protein sequence ID" value="KAJ8785219.1"/>
    <property type="molecule type" value="Genomic_DNA"/>
</dbReference>
<protein>
    <submittedName>
        <fullName evidence="1">Uncharacterized protein</fullName>
    </submittedName>
</protein>
<comment type="caution">
    <text evidence="1">The sequence shown here is derived from an EMBL/GenBank/DDBJ whole genome shotgun (WGS) entry which is preliminary data.</text>
</comment>
<dbReference type="AlphaFoldDB" id="A0AB34H0L0"/>
<dbReference type="Proteomes" id="UP001159641">
    <property type="component" value="Unassembled WGS sequence"/>
</dbReference>
<evidence type="ECO:0000313" key="2">
    <source>
        <dbReference type="Proteomes" id="UP001159641"/>
    </source>
</evidence>
<proteinExistence type="predicted"/>